<protein>
    <submittedName>
        <fullName evidence="2">Sulfotransferase family protein</fullName>
    </submittedName>
</protein>
<accession>A0A1U7HJZ0</accession>
<dbReference type="EMBL" id="MRCB01000008">
    <property type="protein sequence ID" value="OKH23855.1"/>
    <property type="molecule type" value="Genomic_DNA"/>
</dbReference>
<dbReference type="AlphaFoldDB" id="A0A1U7HJZ0"/>
<dbReference type="SUPFAM" id="SSF52540">
    <property type="entry name" value="P-loop containing nucleoside triphosphate hydrolases"/>
    <property type="match status" value="1"/>
</dbReference>
<organism evidence="2 3">
    <name type="scientific">Hydrococcus rivularis NIES-593</name>
    <dbReference type="NCBI Taxonomy" id="1921803"/>
    <lineage>
        <taxon>Bacteria</taxon>
        <taxon>Bacillati</taxon>
        <taxon>Cyanobacteriota</taxon>
        <taxon>Cyanophyceae</taxon>
        <taxon>Pleurocapsales</taxon>
        <taxon>Hydrococcaceae</taxon>
        <taxon>Hydrococcus</taxon>
    </lineage>
</organism>
<comment type="caution">
    <text evidence="2">The sequence shown here is derived from an EMBL/GenBank/DDBJ whole genome shotgun (WGS) entry which is preliminary data.</text>
</comment>
<dbReference type="Pfam" id="PF13469">
    <property type="entry name" value="Sulfotransfer_3"/>
    <property type="match status" value="1"/>
</dbReference>
<dbReference type="RefSeq" id="WP_073599323.1">
    <property type="nucleotide sequence ID" value="NZ_MRCB01000008.1"/>
</dbReference>
<dbReference type="InterPro" id="IPR026634">
    <property type="entry name" value="TPST-like"/>
</dbReference>
<sequence>METNTKNPIFIVGCPRSGTTLLQQMLDAHPDIAIAPETHFIRNFYLKRETYGDLTQDVNYCRLIEDIVALPVFPEMGLNAEYFREAAWKIERSYAAIFNLILQQFACTKNARIVGEKTPNHLLYMSILEQFFPTARFIHIIRDPRAVINSWRKVPWSNGSLHEDAEVWRRYMATARLSPPSQGSILTIHYEQLVLNPEMSLRSVCDFLGLPFEQAMLSYHLLLSQTINTVREPWKNQATQSISQKSLDLWKKELSPSMVAEIEAVVWSEMKLLGYQTQTPLLQILIKSIPNQTKRNFRQIKNRLFQSIQTHLKTIATD</sequence>
<dbReference type="Gene3D" id="3.40.50.300">
    <property type="entry name" value="P-loop containing nucleotide triphosphate hydrolases"/>
    <property type="match status" value="1"/>
</dbReference>
<evidence type="ECO:0000313" key="3">
    <source>
        <dbReference type="Proteomes" id="UP000186868"/>
    </source>
</evidence>
<dbReference type="GO" id="GO:0008476">
    <property type="term" value="F:protein-tyrosine sulfotransferase activity"/>
    <property type="evidence" value="ECO:0007669"/>
    <property type="project" value="InterPro"/>
</dbReference>
<name>A0A1U7HJZ0_9CYAN</name>
<gene>
    <name evidence="2" type="ORF">NIES593_09395</name>
</gene>
<dbReference type="Proteomes" id="UP000186868">
    <property type="component" value="Unassembled WGS sequence"/>
</dbReference>
<evidence type="ECO:0000313" key="2">
    <source>
        <dbReference type="EMBL" id="OKH23855.1"/>
    </source>
</evidence>
<proteinExistence type="predicted"/>
<keyword evidence="3" id="KW-1185">Reference proteome</keyword>
<dbReference type="STRING" id="1921803.NIES593_09395"/>
<dbReference type="PANTHER" id="PTHR12788:SF10">
    <property type="entry name" value="PROTEIN-TYROSINE SULFOTRANSFERASE"/>
    <property type="match status" value="1"/>
</dbReference>
<keyword evidence="1 2" id="KW-0808">Transferase</keyword>
<reference evidence="2 3" key="1">
    <citation type="submission" date="2016-11" db="EMBL/GenBank/DDBJ databases">
        <title>Draft Genome Sequences of Nine Cyanobacterial Strains from Diverse Habitats.</title>
        <authorList>
            <person name="Zhu T."/>
            <person name="Hou S."/>
            <person name="Lu X."/>
            <person name="Hess W.R."/>
        </authorList>
    </citation>
    <scope>NUCLEOTIDE SEQUENCE [LARGE SCALE GENOMIC DNA]</scope>
    <source>
        <strain evidence="2 3">NIES-593</strain>
    </source>
</reference>
<dbReference type="PANTHER" id="PTHR12788">
    <property type="entry name" value="PROTEIN-TYROSINE SULFOTRANSFERASE 2"/>
    <property type="match status" value="1"/>
</dbReference>
<dbReference type="InterPro" id="IPR027417">
    <property type="entry name" value="P-loop_NTPase"/>
</dbReference>
<dbReference type="OrthoDB" id="536969at2"/>
<evidence type="ECO:0000256" key="1">
    <source>
        <dbReference type="ARBA" id="ARBA00022679"/>
    </source>
</evidence>